<name>A0A9P1DXA9_9DINO</name>
<accession>A0A9P1DXA9</accession>
<gene>
    <name evidence="2" type="ORF">C1SCF055_LOCUS41804</name>
</gene>
<dbReference type="Proteomes" id="UP001152797">
    <property type="component" value="Unassembled WGS sequence"/>
</dbReference>
<dbReference type="OrthoDB" id="413801at2759"/>
<feature type="compositionally biased region" description="Basic and acidic residues" evidence="1">
    <location>
        <begin position="680"/>
        <end position="690"/>
    </location>
</feature>
<evidence type="ECO:0000256" key="1">
    <source>
        <dbReference type="SAM" id="MobiDB-lite"/>
    </source>
</evidence>
<dbReference type="EMBL" id="CAMXCT010006622">
    <property type="protein sequence ID" value="CAI4017132.1"/>
    <property type="molecule type" value="Genomic_DNA"/>
</dbReference>
<feature type="compositionally biased region" description="Basic and acidic residues" evidence="1">
    <location>
        <begin position="1354"/>
        <end position="1364"/>
    </location>
</feature>
<proteinExistence type="predicted"/>
<organism evidence="2">
    <name type="scientific">Cladocopium goreaui</name>
    <dbReference type="NCBI Taxonomy" id="2562237"/>
    <lineage>
        <taxon>Eukaryota</taxon>
        <taxon>Sar</taxon>
        <taxon>Alveolata</taxon>
        <taxon>Dinophyceae</taxon>
        <taxon>Suessiales</taxon>
        <taxon>Symbiodiniaceae</taxon>
        <taxon>Cladocopium</taxon>
    </lineage>
</organism>
<feature type="region of interest" description="Disordered" evidence="1">
    <location>
        <begin position="654"/>
        <end position="690"/>
    </location>
</feature>
<sequence>MEVEGHVGEVPSKKANVPNIKPQFPVATWKASGLNLRAYINVDGQPQWVYERVHKHLVSNSEGGAYLRRNLDSLKGFLKQFSVPDIELGYKKLHHQVSEVEPWPDHTVTSRALLCLVFYQVTHKRNPAESKVAAIKLLQTLVSSLSCLASGPLGLSFEGGDGEFHRVEVGFSAQGVTQDWCQVLHRNAAALEVWKQLQDTPWCNYRVTSTVAASTMQDILFFLCYLLGHPKLMVSNLNPYLSVCKYVLPDLLLWVAGMMDSEARRLSAQPLEELPMLKTVKGSHKRKVDHTNKFILLDKMRKHKSARKRIASTHDSLVPQHSDIVEREAHTVVFLYLQKVFKTFSDKALPRQFAVSWDPSDYGGKNTLVSTVYSVAADCAAFLPNQQIRKLTFADLHDSFIEEAKASKLGTLEGYSEIRALSHALLQATGCSLMDFRVPETLLARPLQDGETRIFFNGAWCIAGPGNVVRPELPPELDISALPALVSCSDQGPSNTASLNFLMYGGERLMIQIQYDCFHRGWNDLKLSAKRSLGYPWKCMLKLVLLFNINYSPFGSGGFFHKKQSVLEQFLSTRTYKDASFQAAIPKICRERKINEPETAEEEEEMFRGLAHISNFQKKGSLVKLLRWMSFFEVAMEWKGDLWATKLILESDTRDADSPLGPGAEGLPKPLEEPQGPAKDQNKQDAKKEMNDLKKAVGTWKLAPTMVTERNIWTLDMLLLVCRATWKCHAERARNIVTPNQVLENNLACCRANFWAFELEEMVSSSLWRKDELRHMYPPKELEGQDNDPLLAEHCDFFHNLLSCRATSLSSAYTLPPMRWKAVLLSNPQEAAAARDILLTEWELLLRAEAASLHTGKITALEKMYWRLSTYARVLCMAHERDKCQGLSCESGSAFSLQMLLAKHLGDSRVIEVAHQKGPDLQRVRRDNTLTNMTIMHGTISSDALGQRNVNHLQVLPEEVVFSKSTKEQNVRKLLTPSAHKLDQGFQRMMRRRQGGNHWPSPAPASLFPSLAATEWLFSFLKGDHPGCTFEDAWISCVAGKCGDIVAHQPTSSLWKVVCCAEYAFLGWSMDVSSNSTFFMRPNRRKCFLDCGPNEKIAGQIQCCLASQHQQGWAATMFGGEFLCSEDAQKKAMDSFHAAASKEDVLDSDLEELVSCLDDEDANELDLKELKEKKRKKRYQTKSAASQQHVPDRSKPARRGRGRGRGKGAGKGRGKGAGKGRGRGIRKTIGKRLAKDRPAEPAGAPPATGPADAGNEYSPSPGFSEGVPDNTFADIAPEDPASLPNAASALAEASLPPADENMHVAEQGEQAPSEPASSSGANPPLQDPPSSGADPPLQHPPSSKQGAAESWRFLVREQPPETAV</sequence>
<feature type="compositionally biased region" description="Low complexity" evidence="1">
    <location>
        <begin position="1280"/>
        <end position="1298"/>
    </location>
</feature>
<comment type="caution">
    <text evidence="2">The sequence shown here is derived from an EMBL/GenBank/DDBJ whole genome shotgun (WGS) entry which is preliminary data.</text>
</comment>
<evidence type="ECO:0000313" key="4">
    <source>
        <dbReference type="Proteomes" id="UP001152797"/>
    </source>
</evidence>
<reference evidence="3 4" key="2">
    <citation type="submission" date="2024-05" db="EMBL/GenBank/DDBJ databases">
        <authorList>
            <person name="Chen Y."/>
            <person name="Shah S."/>
            <person name="Dougan E. K."/>
            <person name="Thang M."/>
            <person name="Chan C."/>
        </authorList>
    </citation>
    <scope>NUCLEOTIDE SEQUENCE [LARGE SCALE GENOMIC DNA]</scope>
</reference>
<evidence type="ECO:0000313" key="2">
    <source>
        <dbReference type="EMBL" id="CAI4017132.1"/>
    </source>
</evidence>
<keyword evidence="4" id="KW-1185">Reference proteome</keyword>
<reference evidence="2" key="1">
    <citation type="submission" date="2022-10" db="EMBL/GenBank/DDBJ databases">
        <authorList>
            <person name="Chen Y."/>
            <person name="Dougan E. K."/>
            <person name="Chan C."/>
            <person name="Rhodes N."/>
            <person name="Thang M."/>
        </authorList>
    </citation>
    <scope>NUCLEOTIDE SEQUENCE</scope>
</reference>
<feature type="compositionally biased region" description="Basic residues" evidence="1">
    <location>
        <begin position="1196"/>
        <end position="1232"/>
    </location>
</feature>
<evidence type="ECO:0000313" key="3">
    <source>
        <dbReference type="EMBL" id="CAL4804444.1"/>
    </source>
</evidence>
<protein>
    <submittedName>
        <fullName evidence="2">Uncharacterized protein</fullName>
    </submittedName>
</protein>
<dbReference type="EMBL" id="CAMXCT030006622">
    <property type="protein sequence ID" value="CAL4804444.1"/>
    <property type="molecule type" value="Genomic_DNA"/>
</dbReference>
<feature type="region of interest" description="Disordered" evidence="1">
    <location>
        <begin position="1173"/>
        <end position="1364"/>
    </location>
</feature>
<dbReference type="EMBL" id="CAMXCT020006622">
    <property type="protein sequence ID" value="CAL1170507.1"/>
    <property type="molecule type" value="Genomic_DNA"/>
</dbReference>